<organism evidence="2 3">
    <name type="scientific">Xanthomonas theicola</name>
    <dbReference type="NCBI Taxonomy" id="56464"/>
    <lineage>
        <taxon>Bacteria</taxon>
        <taxon>Pseudomonadati</taxon>
        <taxon>Pseudomonadota</taxon>
        <taxon>Gammaproteobacteria</taxon>
        <taxon>Lysobacterales</taxon>
        <taxon>Lysobacteraceae</taxon>
        <taxon>Xanthomonas</taxon>
    </lineage>
</organism>
<feature type="non-terminal residue" evidence="2">
    <location>
        <position position="66"/>
    </location>
</feature>
<evidence type="ECO:0000313" key="2">
    <source>
        <dbReference type="EMBL" id="PPT71991.1"/>
    </source>
</evidence>
<sequence length="66" mass="7531">MGSGAAQATDPDGGHGGRRHADRLSQRSQPDTGVCRPRHDHRRQRPRRVGGGRWQRHPERRRRHGP</sequence>
<feature type="region of interest" description="Disordered" evidence="1">
    <location>
        <begin position="1"/>
        <end position="66"/>
    </location>
</feature>
<dbReference type="AlphaFoldDB" id="A0A2S6YYQ0"/>
<evidence type="ECO:0000313" key="3">
    <source>
        <dbReference type="Proteomes" id="UP000239898"/>
    </source>
</evidence>
<gene>
    <name evidence="2" type="ORF">XthCFBP4691_20795</name>
</gene>
<name>A0A2S6YYQ0_9XANT</name>
<evidence type="ECO:0000256" key="1">
    <source>
        <dbReference type="SAM" id="MobiDB-lite"/>
    </source>
</evidence>
<keyword evidence="3" id="KW-1185">Reference proteome</keyword>
<feature type="compositionally biased region" description="Basic residues" evidence="1">
    <location>
        <begin position="36"/>
        <end position="66"/>
    </location>
</feature>
<protein>
    <submittedName>
        <fullName evidence="2">Uncharacterized protein</fullName>
    </submittedName>
</protein>
<dbReference type="EMBL" id="MIGX01000379">
    <property type="protein sequence ID" value="PPT71991.1"/>
    <property type="molecule type" value="Genomic_DNA"/>
</dbReference>
<dbReference type="Proteomes" id="UP000239898">
    <property type="component" value="Unassembled WGS sequence"/>
</dbReference>
<accession>A0A2S6YYQ0</accession>
<comment type="caution">
    <text evidence="2">The sequence shown here is derived from an EMBL/GenBank/DDBJ whole genome shotgun (WGS) entry which is preliminary data.</text>
</comment>
<reference evidence="2 3" key="1">
    <citation type="submission" date="2016-08" db="EMBL/GenBank/DDBJ databases">
        <title>Evolution of the type three secretion system and type three effector repertoires in Xanthomonas.</title>
        <authorList>
            <person name="Merda D."/>
            <person name="Briand M."/>
            <person name="Bosis E."/>
            <person name="Rousseau C."/>
            <person name="Portier P."/>
            <person name="Jacques M.-A."/>
            <person name="Fischer-Le Saux M."/>
        </authorList>
    </citation>
    <scope>NUCLEOTIDE SEQUENCE [LARGE SCALE GENOMIC DNA]</scope>
    <source>
        <strain evidence="2 3">CFBP 4691</strain>
    </source>
</reference>
<proteinExistence type="predicted"/>